<proteinExistence type="predicted"/>
<protein>
    <submittedName>
        <fullName evidence="2">Uncharacterized protein</fullName>
    </submittedName>
</protein>
<name>A0A0N5BJZ3_STREA</name>
<evidence type="ECO:0000313" key="1">
    <source>
        <dbReference type="Proteomes" id="UP000046392"/>
    </source>
</evidence>
<dbReference type="WBParaSite" id="SPAL_0000625975.1">
    <property type="protein sequence ID" value="SPAL_0000625975.1"/>
    <property type="gene ID" value="SPAL_0000625975"/>
</dbReference>
<organism evidence="1 2">
    <name type="scientific">Strongyloides papillosus</name>
    <name type="common">Intestinal threadworm</name>
    <dbReference type="NCBI Taxonomy" id="174720"/>
    <lineage>
        <taxon>Eukaryota</taxon>
        <taxon>Metazoa</taxon>
        <taxon>Ecdysozoa</taxon>
        <taxon>Nematoda</taxon>
        <taxon>Chromadorea</taxon>
        <taxon>Rhabditida</taxon>
        <taxon>Tylenchina</taxon>
        <taxon>Panagrolaimomorpha</taxon>
        <taxon>Strongyloidoidea</taxon>
        <taxon>Strongyloididae</taxon>
        <taxon>Strongyloides</taxon>
    </lineage>
</organism>
<dbReference type="AlphaFoldDB" id="A0A0N5BJZ3"/>
<evidence type="ECO:0000313" key="2">
    <source>
        <dbReference type="WBParaSite" id="SPAL_0000625975.1"/>
    </source>
</evidence>
<keyword evidence="1" id="KW-1185">Reference proteome</keyword>
<sequence>MIGQLLSSIFPSLEMAIENSKDELMENIQSIKTTVVVENITLRREILQLKEEVRFLAQILKSELHSFNVTEKMKNENNVITSKNINIEEIMNKFKSM</sequence>
<reference evidence="2" key="1">
    <citation type="submission" date="2017-02" db="UniProtKB">
        <authorList>
            <consortium name="WormBaseParasite"/>
        </authorList>
    </citation>
    <scope>IDENTIFICATION</scope>
</reference>
<dbReference type="Proteomes" id="UP000046392">
    <property type="component" value="Unplaced"/>
</dbReference>
<accession>A0A0N5BJZ3</accession>